<evidence type="ECO:0000256" key="3">
    <source>
        <dbReference type="ARBA" id="ARBA00022827"/>
    </source>
</evidence>
<dbReference type="InterPro" id="IPR038220">
    <property type="entry name" value="PHOX_C_sf"/>
</dbReference>
<comment type="similarity">
    <text evidence="1">Belongs to the PheA/TfdB FAD monooxygenase family.</text>
</comment>
<dbReference type="Pfam" id="PF07976">
    <property type="entry name" value="Phe_hydrox_dim"/>
    <property type="match status" value="1"/>
</dbReference>
<dbReference type="EMBL" id="LUGG01000006">
    <property type="protein sequence ID" value="OBZ73534.1"/>
    <property type="molecule type" value="Genomic_DNA"/>
</dbReference>
<dbReference type="InterPro" id="IPR050641">
    <property type="entry name" value="RIFMO-like"/>
</dbReference>
<evidence type="ECO:0000259" key="5">
    <source>
        <dbReference type="Pfam" id="PF01494"/>
    </source>
</evidence>
<evidence type="ECO:0000256" key="1">
    <source>
        <dbReference type="ARBA" id="ARBA00007801"/>
    </source>
</evidence>
<dbReference type="OMA" id="NARWPFE"/>
<evidence type="ECO:0000313" key="7">
    <source>
        <dbReference type="EMBL" id="OBZ73534.1"/>
    </source>
</evidence>
<dbReference type="OrthoDB" id="1716816at2759"/>
<proteinExistence type="inferred from homology"/>
<name>A0A1C7MEV6_GRIFR</name>
<keyword evidence="8" id="KW-1185">Reference proteome</keyword>
<dbReference type="PRINTS" id="PR00420">
    <property type="entry name" value="RNGMNOXGNASE"/>
</dbReference>
<dbReference type="PANTHER" id="PTHR43004">
    <property type="entry name" value="TRK SYSTEM POTASSIUM UPTAKE PROTEIN"/>
    <property type="match status" value="1"/>
</dbReference>
<protein>
    <submittedName>
        <fullName evidence="7">Phenol 2-monooxygenase</fullName>
    </submittedName>
</protein>
<accession>A0A1C7MEV6</accession>
<dbReference type="SUPFAM" id="SSF52833">
    <property type="entry name" value="Thioredoxin-like"/>
    <property type="match status" value="1"/>
</dbReference>
<keyword evidence="2" id="KW-0285">Flavoprotein</keyword>
<keyword evidence="3" id="KW-0274">FAD</keyword>
<keyword evidence="7" id="KW-0503">Monooxygenase</keyword>
<dbReference type="CDD" id="cd02979">
    <property type="entry name" value="PHOX_C"/>
    <property type="match status" value="1"/>
</dbReference>
<dbReference type="SUPFAM" id="SSF51905">
    <property type="entry name" value="FAD/NAD(P)-binding domain"/>
    <property type="match status" value="1"/>
</dbReference>
<dbReference type="Proteomes" id="UP000092993">
    <property type="component" value="Unassembled WGS sequence"/>
</dbReference>
<keyword evidence="4" id="KW-0560">Oxidoreductase</keyword>
<evidence type="ECO:0000256" key="4">
    <source>
        <dbReference type="ARBA" id="ARBA00023002"/>
    </source>
</evidence>
<dbReference type="Gene3D" id="3.50.50.60">
    <property type="entry name" value="FAD/NAD(P)-binding domain"/>
    <property type="match status" value="1"/>
</dbReference>
<gene>
    <name evidence="7" type="primary">PH2M_0</name>
    <name evidence="7" type="ORF">A0H81_06405</name>
</gene>
<dbReference type="GO" id="GO:0071949">
    <property type="term" value="F:FAD binding"/>
    <property type="evidence" value="ECO:0007669"/>
    <property type="project" value="InterPro"/>
</dbReference>
<dbReference type="SUPFAM" id="SSF54373">
    <property type="entry name" value="FAD-linked reductases, C-terminal domain"/>
    <property type="match status" value="1"/>
</dbReference>
<evidence type="ECO:0000259" key="6">
    <source>
        <dbReference type="Pfam" id="PF07976"/>
    </source>
</evidence>
<dbReference type="InterPro" id="IPR036249">
    <property type="entry name" value="Thioredoxin-like_sf"/>
</dbReference>
<dbReference type="STRING" id="5627.A0A1C7MEV6"/>
<evidence type="ECO:0000313" key="8">
    <source>
        <dbReference type="Proteomes" id="UP000092993"/>
    </source>
</evidence>
<dbReference type="InterPro" id="IPR036188">
    <property type="entry name" value="FAD/NAD-bd_sf"/>
</dbReference>
<dbReference type="PANTHER" id="PTHR43004:SF20">
    <property type="entry name" value="2-MONOOXYGENASE, PUTATIVE (AFU_ORTHOLOGUE AFUA_1G13660)-RELATED"/>
    <property type="match status" value="1"/>
</dbReference>
<dbReference type="AlphaFoldDB" id="A0A1C7MEV6"/>
<dbReference type="InterPro" id="IPR002938">
    <property type="entry name" value="FAD-bd"/>
</dbReference>
<feature type="domain" description="FAD-binding" evidence="5">
    <location>
        <begin position="10"/>
        <end position="385"/>
    </location>
</feature>
<dbReference type="InterPro" id="IPR012941">
    <property type="entry name" value="Phe_hydrox_C_dim_dom"/>
</dbReference>
<dbReference type="Gene3D" id="3.40.30.20">
    <property type="match status" value="1"/>
</dbReference>
<dbReference type="Pfam" id="PF01494">
    <property type="entry name" value="FAD_binding_3"/>
    <property type="match status" value="1"/>
</dbReference>
<dbReference type="GO" id="GO:0016709">
    <property type="term" value="F:oxidoreductase activity, acting on paired donors, with incorporation or reduction of molecular oxygen, NAD(P)H as one donor, and incorporation of one atom of oxygen"/>
    <property type="evidence" value="ECO:0007669"/>
    <property type="project" value="UniProtKB-ARBA"/>
</dbReference>
<feature type="domain" description="Phenol hydroxylase-like C-terminal dimerisation" evidence="6">
    <location>
        <begin position="427"/>
        <end position="596"/>
    </location>
</feature>
<comment type="caution">
    <text evidence="7">The sequence shown here is derived from an EMBL/GenBank/DDBJ whole genome shotgun (WGS) entry which is preliminary data.</text>
</comment>
<reference evidence="7 8" key="1">
    <citation type="submission" date="2016-03" db="EMBL/GenBank/DDBJ databases">
        <title>Whole genome sequencing of Grifola frondosa 9006-11.</title>
        <authorList>
            <person name="Min B."/>
            <person name="Park H."/>
            <person name="Kim J.-G."/>
            <person name="Cho H."/>
            <person name="Oh Y.-L."/>
            <person name="Kong W.-S."/>
            <person name="Choi I.-G."/>
        </authorList>
    </citation>
    <scope>NUCLEOTIDE SEQUENCE [LARGE SCALE GENOMIC DNA]</scope>
    <source>
        <strain evidence="7 8">9006-11</strain>
    </source>
</reference>
<sequence>MPIFLNKESDVDVLIIGAGPAGLMCANSLARAGVNVRIIDERPAKVMAGQADGVQPRTIEVLQSYGLADRLLREGNQMHMVAFYNPSPSGGIERTGRAIDVTAPTARYPFEVTLHQGAIESIFLDSMRSLGVTVQRPVVPTSIELSQDEAVLNDPNSRAVKVVLKHLDPTDRQSETEVVHAKFVLGGDGAHSWVRKTFGITMDGEQTDYIWGVVDTVPETDFPDIRNRCAIHSNNGSCMVIPREGDKVRLYIQLSDKQFVDPSTGRVDKDNVSPEKLLEVAKKSFAPYSISTPNPIDWWTLYIIGQRVASKFSVRDRVFIAGDACHTHSPKAGQGMNASMLDTHNLATLPPAWKITYILRGWADMSLLKTYEFERRKYAQDLINFDKKFSTLFSGKPRTEDNQNGVSHEEFLNAFQTFGAFSSGIGVHYLPSAVVNPQHQSCATNLIVGQRMLPHIFIRAADARPYEIQDLLPADTRFKVLVFAGDTPDKAQLERVNALAAEMGKPESFLTRFGHGEPAKVFDILAISSAKKDIVNYTDLPQLLRPHWSKVLLDDVDMFARTGGGGYEAYGIDPHKGALVIVRPDGYVALWLHLSSCRTSTIILRRSWWRHRVVQFYCSVPGLLDDCVYTGNRMYYRL</sequence>
<evidence type="ECO:0000256" key="2">
    <source>
        <dbReference type="ARBA" id="ARBA00022630"/>
    </source>
</evidence>
<dbReference type="Gene3D" id="3.30.9.10">
    <property type="entry name" value="D-Amino Acid Oxidase, subunit A, domain 2"/>
    <property type="match status" value="1"/>
</dbReference>
<organism evidence="7 8">
    <name type="scientific">Grifola frondosa</name>
    <name type="common">Maitake</name>
    <name type="synonym">Polyporus frondosus</name>
    <dbReference type="NCBI Taxonomy" id="5627"/>
    <lineage>
        <taxon>Eukaryota</taxon>
        <taxon>Fungi</taxon>
        <taxon>Dikarya</taxon>
        <taxon>Basidiomycota</taxon>
        <taxon>Agaricomycotina</taxon>
        <taxon>Agaricomycetes</taxon>
        <taxon>Polyporales</taxon>
        <taxon>Grifolaceae</taxon>
        <taxon>Grifola</taxon>
    </lineage>
</organism>